<feature type="transmembrane region" description="Helical" evidence="1">
    <location>
        <begin position="42"/>
        <end position="62"/>
    </location>
</feature>
<gene>
    <name evidence="2" type="ORF">OIK42_03755</name>
</gene>
<dbReference type="InterPro" id="IPR025187">
    <property type="entry name" value="DUF4112"/>
</dbReference>
<keyword evidence="1" id="KW-1133">Transmembrane helix</keyword>
<keyword evidence="1" id="KW-0472">Membrane</keyword>
<sequence length="139" mass="15386">MSKSNDNATAPKALRKAQRLANLLDTSIKLPLVNFRIGLDGLLGLIPGVGDAVMLLLSLRIVMLGKQLGLPNGQLKVMLRNCLLDFGLGFVPLAGDLLDFFYKANQANVRIMEKHWVSQNKSAIDTNTQQKLRDWESKL</sequence>
<protein>
    <submittedName>
        <fullName evidence="2">DUF4112 domain-containing protein</fullName>
    </submittedName>
</protein>
<dbReference type="PANTHER" id="PTHR35519:SF2">
    <property type="entry name" value="PH DOMAIN PROTEIN"/>
    <property type="match status" value="1"/>
</dbReference>
<dbReference type="EMBL" id="JAQQXP010000001">
    <property type="protein sequence ID" value="MDC8829874.1"/>
    <property type="molecule type" value="Genomic_DNA"/>
</dbReference>
<dbReference type="Proteomes" id="UP001218788">
    <property type="component" value="Unassembled WGS sequence"/>
</dbReference>
<evidence type="ECO:0000313" key="2">
    <source>
        <dbReference type="EMBL" id="MDC8829874.1"/>
    </source>
</evidence>
<proteinExistence type="predicted"/>
<dbReference type="RefSeq" id="WP_273638447.1">
    <property type="nucleotide sequence ID" value="NZ_JAQQXP010000001.1"/>
</dbReference>
<reference evidence="2 3" key="1">
    <citation type="submission" date="2022-10" db="EMBL/GenBank/DDBJ databases">
        <title>Alteromonas sp. chi3 Genome sequencing.</title>
        <authorList>
            <person name="Park S."/>
        </authorList>
    </citation>
    <scope>NUCLEOTIDE SEQUENCE [LARGE SCALE GENOMIC DNA]</scope>
    <source>
        <strain evidence="3">chi3</strain>
    </source>
</reference>
<keyword evidence="3" id="KW-1185">Reference proteome</keyword>
<organism evidence="2 3">
    <name type="scientific">Alteromonas gilva</name>
    <dbReference type="NCBI Taxonomy" id="2987522"/>
    <lineage>
        <taxon>Bacteria</taxon>
        <taxon>Pseudomonadati</taxon>
        <taxon>Pseudomonadota</taxon>
        <taxon>Gammaproteobacteria</taxon>
        <taxon>Alteromonadales</taxon>
        <taxon>Alteromonadaceae</taxon>
        <taxon>Alteromonas/Salinimonas group</taxon>
        <taxon>Alteromonas</taxon>
    </lineage>
</organism>
<dbReference type="Pfam" id="PF13430">
    <property type="entry name" value="DUF4112"/>
    <property type="match status" value="1"/>
</dbReference>
<name>A0ABT5KYM7_9ALTE</name>
<keyword evidence="1" id="KW-0812">Transmembrane</keyword>
<accession>A0ABT5KYM7</accession>
<evidence type="ECO:0000256" key="1">
    <source>
        <dbReference type="SAM" id="Phobius"/>
    </source>
</evidence>
<dbReference type="PANTHER" id="PTHR35519">
    <property type="entry name" value="MEMBRANE PROTEINS"/>
    <property type="match status" value="1"/>
</dbReference>
<evidence type="ECO:0000313" key="3">
    <source>
        <dbReference type="Proteomes" id="UP001218788"/>
    </source>
</evidence>
<feature type="transmembrane region" description="Helical" evidence="1">
    <location>
        <begin position="83"/>
        <end position="102"/>
    </location>
</feature>
<comment type="caution">
    <text evidence="2">The sequence shown here is derived from an EMBL/GenBank/DDBJ whole genome shotgun (WGS) entry which is preliminary data.</text>
</comment>